<sequence>MISQAAMLVIAAGAPTGEVQAAPPVVAVFADSCALIAGDRAALRRIADTRDWPQVPVAEGQVSDRVDWADAYAVGSSTIYLFSYSAGSASSSGTGSVVSVSYPGAVICRVSGVLQEGWRDPLREVAEDRLGMTLNRPIVRRDPDADFQTAWWSRDGDQIEGQYRRRQNTMEVTWTRTVAPTP</sequence>
<gene>
    <name evidence="1" type="ORF">M8231_12495</name>
</gene>
<proteinExistence type="predicted"/>
<dbReference type="EMBL" id="CP097649">
    <property type="protein sequence ID" value="URI14625.1"/>
    <property type="molecule type" value="Genomic_DNA"/>
</dbReference>
<evidence type="ECO:0000313" key="2">
    <source>
        <dbReference type="Proteomes" id="UP001055429"/>
    </source>
</evidence>
<keyword evidence="2" id="KW-1185">Reference proteome</keyword>
<accession>A0ABY4SKR1</accession>
<dbReference type="RefSeq" id="WP_249749666.1">
    <property type="nucleotide sequence ID" value="NZ_CP097298.1"/>
</dbReference>
<protein>
    <submittedName>
        <fullName evidence="1">Uncharacterized protein</fullName>
    </submittedName>
</protein>
<name>A0ABY4SKR1_9CAUL</name>
<reference evidence="1" key="1">
    <citation type="submission" date="2022-05" db="EMBL/GenBank/DDBJ databases">
        <title>Brevundimonas albigilva TT17 genome sequence.</title>
        <authorList>
            <person name="Lee K."/>
            <person name="Son H."/>
        </authorList>
    </citation>
    <scope>NUCLEOTIDE SEQUENCE</scope>
    <source>
        <strain evidence="1">TT17</strain>
    </source>
</reference>
<dbReference type="Proteomes" id="UP001055429">
    <property type="component" value="Chromosome"/>
</dbReference>
<organism evidence="1 2">
    <name type="scientific">Brevundimonas albigilva</name>
    <dbReference type="NCBI Taxonomy" id="1312364"/>
    <lineage>
        <taxon>Bacteria</taxon>
        <taxon>Pseudomonadati</taxon>
        <taxon>Pseudomonadota</taxon>
        <taxon>Alphaproteobacteria</taxon>
        <taxon>Caulobacterales</taxon>
        <taxon>Caulobacteraceae</taxon>
        <taxon>Brevundimonas</taxon>
    </lineage>
</organism>
<evidence type="ECO:0000313" key="1">
    <source>
        <dbReference type="EMBL" id="URI14625.1"/>
    </source>
</evidence>